<evidence type="ECO:0000256" key="2">
    <source>
        <dbReference type="ARBA" id="ARBA00022670"/>
    </source>
</evidence>
<keyword evidence="2" id="KW-0645">Protease</keyword>
<dbReference type="Gene3D" id="2.70.70.10">
    <property type="entry name" value="Glucose Permease (Domain IIA)"/>
    <property type="match status" value="1"/>
</dbReference>
<dbReference type="EMBL" id="JBHSDR010000006">
    <property type="protein sequence ID" value="MFC4295317.1"/>
    <property type="molecule type" value="Genomic_DNA"/>
</dbReference>
<comment type="cofactor">
    <cofactor evidence="1">
        <name>Zn(2+)</name>
        <dbReference type="ChEBI" id="CHEBI:29105"/>
    </cofactor>
</comment>
<organism evidence="9 10">
    <name type="scientific">Novosphingobium tardum</name>
    <dbReference type="NCBI Taxonomy" id="1538021"/>
    <lineage>
        <taxon>Bacteria</taxon>
        <taxon>Pseudomonadati</taxon>
        <taxon>Pseudomonadota</taxon>
        <taxon>Alphaproteobacteria</taxon>
        <taxon>Sphingomonadales</taxon>
        <taxon>Sphingomonadaceae</taxon>
        <taxon>Novosphingobium</taxon>
    </lineage>
</organism>
<dbReference type="SUPFAM" id="SSF51261">
    <property type="entry name" value="Duplicated hybrid motif"/>
    <property type="match status" value="1"/>
</dbReference>
<evidence type="ECO:0000256" key="1">
    <source>
        <dbReference type="ARBA" id="ARBA00001947"/>
    </source>
</evidence>
<dbReference type="CDD" id="cd12797">
    <property type="entry name" value="M23_peptidase"/>
    <property type="match status" value="1"/>
</dbReference>
<dbReference type="InterPro" id="IPR050570">
    <property type="entry name" value="Cell_wall_metabolism_enzyme"/>
</dbReference>
<evidence type="ECO:0000256" key="7">
    <source>
        <dbReference type="SAM" id="Phobius"/>
    </source>
</evidence>
<keyword evidence="6" id="KW-0482">Metalloprotease</keyword>
<dbReference type="Proteomes" id="UP001595828">
    <property type="component" value="Unassembled WGS sequence"/>
</dbReference>
<dbReference type="PANTHER" id="PTHR21666">
    <property type="entry name" value="PEPTIDASE-RELATED"/>
    <property type="match status" value="1"/>
</dbReference>
<keyword evidence="5" id="KW-0862">Zinc</keyword>
<dbReference type="Pfam" id="PF01551">
    <property type="entry name" value="Peptidase_M23"/>
    <property type="match status" value="1"/>
</dbReference>
<evidence type="ECO:0000256" key="5">
    <source>
        <dbReference type="ARBA" id="ARBA00022833"/>
    </source>
</evidence>
<keyword evidence="3" id="KW-0479">Metal-binding</keyword>
<keyword evidence="7" id="KW-0472">Membrane</keyword>
<keyword evidence="7" id="KW-1133">Transmembrane helix</keyword>
<feature type="domain" description="M23ase beta-sheet core" evidence="8">
    <location>
        <begin position="98"/>
        <end position="205"/>
    </location>
</feature>
<comment type="caution">
    <text evidence="9">The sequence shown here is derived from an EMBL/GenBank/DDBJ whole genome shotgun (WGS) entry which is preliminary data.</text>
</comment>
<evidence type="ECO:0000256" key="3">
    <source>
        <dbReference type="ARBA" id="ARBA00022723"/>
    </source>
</evidence>
<dbReference type="PANTHER" id="PTHR21666:SF288">
    <property type="entry name" value="CELL DIVISION PROTEIN YTFB"/>
    <property type="match status" value="1"/>
</dbReference>
<proteinExistence type="predicted"/>
<feature type="transmembrane region" description="Helical" evidence="7">
    <location>
        <begin position="12"/>
        <end position="30"/>
    </location>
</feature>
<sequence length="211" mass="22701">MREWTKTARTILATTAVVSTGWLIAGAVFLQNYRPSALPAPVSASVPADPAMKEQGRTLRVEAAMAPLPGRLLVPVQGVARNQLVDTFTQSRSGGTRVHNAIDIMAARGTPVFAAASGTVEKLFVSKLGGNTVYIRAPDRRMIYYYAHLDSYAPQLAEKQEVKAGTFIGRVGSTGDASPDAPHLHFATMTAEPGEGWWQGTPINPYPLLIR</sequence>
<dbReference type="EC" id="3.4.24.-" evidence="9"/>
<protein>
    <submittedName>
        <fullName evidence="9">M23 family metallopeptidase</fullName>
        <ecNumber evidence="9">3.4.24.-</ecNumber>
    </submittedName>
</protein>
<evidence type="ECO:0000256" key="6">
    <source>
        <dbReference type="ARBA" id="ARBA00023049"/>
    </source>
</evidence>
<dbReference type="InterPro" id="IPR011055">
    <property type="entry name" value="Dup_hybrid_motif"/>
</dbReference>
<evidence type="ECO:0000313" key="9">
    <source>
        <dbReference type="EMBL" id="MFC4295317.1"/>
    </source>
</evidence>
<evidence type="ECO:0000259" key="8">
    <source>
        <dbReference type="Pfam" id="PF01551"/>
    </source>
</evidence>
<keyword evidence="7" id="KW-0812">Transmembrane</keyword>
<accession>A0ABV8RPW7</accession>
<evidence type="ECO:0000256" key="4">
    <source>
        <dbReference type="ARBA" id="ARBA00022801"/>
    </source>
</evidence>
<keyword evidence="10" id="KW-1185">Reference proteome</keyword>
<gene>
    <name evidence="9" type="ORF">ACFO0A_09645</name>
</gene>
<name>A0ABV8RPW7_9SPHN</name>
<keyword evidence="4 9" id="KW-0378">Hydrolase</keyword>
<evidence type="ECO:0000313" key="10">
    <source>
        <dbReference type="Proteomes" id="UP001595828"/>
    </source>
</evidence>
<reference evidence="10" key="1">
    <citation type="journal article" date="2019" name="Int. J. Syst. Evol. Microbiol.">
        <title>The Global Catalogue of Microorganisms (GCM) 10K type strain sequencing project: providing services to taxonomists for standard genome sequencing and annotation.</title>
        <authorList>
            <consortium name="The Broad Institute Genomics Platform"/>
            <consortium name="The Broad Institute Genome Sequencing Center for Infectious Disease"/>
            <person name="Wu L."/>
            <person name="Ma J."/>
        </authorList>
    </citation>
    <scope>NUCLEOTIDE SEQUENCE [LARGE SCALE GENOMIC DNA]</scope>
    <source>
        <strain evidence="10">CGMCC 1.12989</strain>
    </source>
</reference>
<dbReference type="InterPro" id="IPR016047">
    <property type="entry name" value="M23ase_b-sheet_dom"/>
</dbReference>
<dbReference type="GO" id="GO:0016787">
    <property type="term" value="F:hydrolase activity"/>
    <property type="evidence" value="ECO:0007669"/>
    <property type="project" value="UniProtKB-KW"/>
</dbReference>
<dbReference type="RefSeq" id="WP_379538797.1">
    <property type="nucleotide sequence ID" value="NZ_JBHSDR010000006.1"/>
</dbReference>